<feature type="transmembrane region" description="Helical" evidence="9">
    <location>
        <begin position="329"/>
        <end position="350"/>
    </location>
</feature>
<dbReference type="InterPro" id="IPR018490">
    <property type="entry name" value="cNMP-bd_dom_sf"/>
</dbReference>
<dbReference type="Gene3D" id="2.60.120.10">
    <property type="entry name" value="Jelly Rolls"/>
    <property type="match status" value="1"/>
</dbReference>
<dbReference type="SUPFAM" id="SSF51206">
    <property type="entry name" value="cAMP-binding domain-like"/>
    <property type="match status" value="1"/>
</dbReference>
<protein>
    <submittedName>
        <fullName evidence="11">Cyclic nucleotide-binding protein</fullName>
    </submittedName>
</protein>
<keyword evidence="3 9" id="KW-0812">Transmembrane</keyword>
<dbReference type="GO" id="GO:0005249">
    <property type="term" value="F:voltage-gated potassium channel activity"/>
    <property type="evidence" value="ECO:0007669"/>
    <property type="project" value="InterPro"/>
</dbReference>
<dbReference type="InterPro" id="IPR003938">
    <property type="entry name" value="K_chnl_volt-dep_EAG/ELK/ERG"/>
</dbReference>
<evidence type="ECO:0000256" key="1">
    <source>
        <dbReference type="ARBA" id="ARBA00004141"/>
    </source>
</evidence>
<dbReference type="CDD" id="cd00038">
    <property type="entry name" value="CAP_ED"/>
    <property type="match status" value="1"/>
</dbReference>
<feature type="transmembrane region" description="Helical" evidence="9">
    <location>
        <begin position="378"/>
        <end position="399"/>
    </location>
</feature>
<comment type="caution">
    <text evidence="11">The sequence shown here is derived from an EMBL/GenBank/DDBJ whole genome shotgun (WGS) entry which is preliminary data.</text>
</comment>
<dbReference type="EMBL" id="JWZX01002518">
    <property type="protein sequence ID" value="KOO28762.1"/>
    <property type="molecule type" value="Genomic_DNA"/>
</dbReference>
<dbReference type="Pfam" id="PF00027">
    <property type="entry name" value="cNMP_binding"/>
    <property type="match status" value="1"/>
</dbReference>
<evidence type="ECO:0000256" key="2">
    <source>
        <dbReference type="ARBA" id="ARBA00022448"/>
    </source>
</evidence>
<reference evidence="12" key="1">
    <citation type="journal article" date="2015" name="PLoS Genet.">
        <title>Genome Sequence and Transcriptome Analyses of Chrysochromulina tobin: Metabolic Tools for Enhanced Algal Fitness in the Prominent Order Prymnesiales (Haptophyceae).</title>
        <authorList>
            <person name="Hovde B.T."/>
            <person name="Deodato C.R."/>
            <person name="Hunsperger H.M."/>
            <person name="Ryken S.A."/>
            <person name="Yost W."/>
            <person name="Jha R.K."/>
            <person name="Patterson J."/>
            <person name="Monnat R.J. Jr."/>
            <person name="Barlow S.B."/>
            <person name="Starkenburg S.R."/>
            <person name="Cattolico R.A."/>
        </authorList>
    </citation>
    <scope>NUCLEOTIDE SEQUENCE</scope>
    <source>
        <strain evidence="12">CCMP291</strain>
    </source>
</reference>
<name>A0A0M0JR26_9EUKA</name>
<evidence type="ECO:0000256" key="5">
    <source>
        <dbReference type="ARBA" id="ARBA00023065"/>
    </source>
</evidence>
<dbReference type="OrthoDB" id="421226at2759"/>
<dbReference type="Gene3D" id="1.10.287.70">
    <property type="match status" value="1"/>
</dbReference>
<keyword evidence="8" id="KW-0175">Coiled coil</keyword>
<dbReference type="InterPro" id="IPR014710">
    <property type="entry name" value="RmlC-like_jellyroll"/>
</dbReference>
<evidence type="ECO:0000313" key="12">
    <source>
        <dbReference type="Proteomes" id="UP000037460"/>
    </source>
</evidence>
<gene>
    <name evidence="11" type="ORF">Ctob_002262</name>
</gene>
<dbReference type="PROSITE" id="PS50042">
    <property type="entry name" value="CNMP_BINDING_3"/>
    <property type="match status" value="1"/>
</dbReference>
<feature type="domain" description="Cyclic nucleotide-binding" evidence="10">
    <location>
        <begin position="573"/>
        <end position="646"/>
    </location>
</feature>
<accession>A0A0M0JR26</accession>
<dbReference type="Proteomes" id="UP000037460">
    <property type="component" value="Unassembled WGS sequence"/>
</dbReference>
<dbReference type="AlphaFoldDB" id="A0A0M0JR26"/>
<dbReference type="PANTHER" id="PTHR47823:SF11">
    <property type="entry name" value="K+-CHANNEL ERG AND RELATED PROTEINS"/>
    <property type="match status" value="1"/>
</dbReference>
<dbReference type="InterPro" id="IPR000595">
    <property type="entry name" value="cNMP-bd_dom"/>
</dbReference>
<dbReference type="Pfam" id="PF00520">
    <property type="entry name" value="Ion_trans"/>
    <property type="match status" value="1"/>
</dbReference>
<dbReference type="Gene3D" id="1.10.287.630">
    <property type="entry name" value="Helix hairpin bin"/>
    <property type="match status" value="1"/>
</dbReference>
<dbReference type="SUPFAM" id="SSF81324">
    <property type="entry name" value="Voltage-gated potassium channels"/>
    <property type="match status" value="1"/>
</dbReference>
<evidence type="ECO:0000256" key="4">
    <source>
        <dbReference type="ARBA" id="ARBA00022989"/>
    </source>
</evidence>
<dbReference type="PANTHER" id="PTHR47823">
    <property type="entry name" value="ION_TRANS DOMAIN-CONTAINING PROTEIN"/>
    <property type="match status" value="1"/>
</dbReference>
<feature type="coiled-coil region" evidence="8">
    <location>
        <begin position="695"/>
        <end position="739"/>
    </location>
</feature>
<evidence type="ECO:0000256" key="8">
    <source>
        <dbReference type="SAM" id="Coils"/>
    </source>
</evidence>
<keyword evidence="4 9" id="KW-1133">Transmembrane helix</keyword>
<feature type="coiled-coil region" evidence="8">
    <location>
        <begin position="12"/>
        <end position="50"/>
    </location>
</feature>
<keyword evidence="12" id="KW-1185">Reference proteome</keyword>
<feature type="transmembrane region" description="Helical" evidence="9">
    <location>
        <begin position="205"/>
        <end position="228"/>
    </location>
</feature>
<feature type="transmembrane region" description="Helical" evidence="9">
    <location>
        <begin position="68"/>
        <end position="89"/>
    </location>
</feature>
<evidence type="ECO:0000256" key="3">
    <source>
        <dbReference type="ARBA" id="ARBA00022692"/>
    </source>
</evidence>
<feature type="transmembrane region" description="Helical" evidence="9">
    <location>
        <begin position="406"/>
        <end position="423"/>
    </location>
</feature>
<evidence type="ECO:0000256" key="9">
    <source>
        <dbReference type="SAM" id="Phobius"/>
    </source>
</evidence>
<evidence type="ECO:0000313" key="11">
    <source>
        <dbReference type="EMBL" id="KOO28762.1"/>
    </source>
</evidence>
<sequence length="749" mass="84346">MMARSSMTGAEQQQLQLQLVAARAECERLADEVAQERSRKNKLIAKAKRRQLLGPRASTHAWLALEHLWRALSTTVFALAVCFFSVFGLRGVSSRISGCWDDSREAMSEPEPGALRPAARRMRSGETAAPKSANEKLLAERLEATYVAEDKWDEPGPHHRLGVWFPGMPAKKLWDLLVLWLIVYSCVVVPFRIGMSADAEGHMWWFEFGVTICFCIDLCFNFNTAYLAGSFWVIDRWMIATNYARTWLVIDALSSFPVEIFDPRFGLFEAGGASDSEAHYGVSDSAFDPTALRALRMVRLLRMLKLLKVQRIIDELEDAFVTSMQLLKIVQMVAGLVYLMHILGCFWYFIASTGEHDKTWLTSYDGGSGLTKPTSVKYLYSVYWALTTLTTVGFGDIVPTNNTERVYVLCSLLIGALVFGYMLTTTPPPLPHRYALGTLLLGALVFGYMLSAIGELVNTLDKNAVVLDDKFAEIKDFTRWHRMGPDLAARVRKYFDYFYMRKSAMDEEAIVANLAPALQREVISYLLEKTAAQIPMFSIEYCSYATVEFQLEVHPLLKPLMYEASVPHHPSLIVPKRARGADLFFLSKGTVAACSSLGERVLFPIVAKGSLLGEHILCNAPAELAYRAATRCELFSLNKEDLYALLERRPYARAELAEFVFEDLLRHGMLRYWALRMVVKEIKALDERAGAALLLQVASAALAELDSERQKLQKRESAIDKQVRELEKMVAQLMVKEQQGLPSSRDYSA</sequence>
<comment type="subcellular location">
    <subcellularLocation>
        <location evidence="1">Membrane</location>
        <topology evidence="1">Multi-pass membrane protein</topology>
    </subcellularLocation>
</comment>
<keyword evidence="7" id="KW-0407">Ion channel</keyword>
<feature type="transmembrane region" description="Helical" evidence="9">
    <location>
        <begin position="173"/>
        <end position="193"/>
    </location>
</feature>
<organism evidence="11 12">
    <name type="scientific">Chrysochromulina tobinii</name>
    <dbReference type="NCBI Taxonomy" id="1460289"/>
    <lineage>
        <taxon>Eukaryota</taxon>
        <taxon>Haptista</taxon>
        <taxon>Haptophyta</taxon>
        <taxon>Prymnesiophyceae</taxon>
        <taxon>Prymnesiales</taxon>
        <taxon>Chrysochromulinaceae</taxon>
        <taxon>Chrysochromulina</taxon>
    </lineage>
</organism>
<keyword evidence="6 9" id="KW-0472">Membrane</keyword>
<evidence type="ECO:0000259" key="10">
    <source>
        <dbReference type="PROSITE" id="PS50042"/>
    </source>
</evidence>
<keyword evidence="5" id="KW-0406">Ion transport</keyword>
<dbReference type="GO" id="GO:0016020">
    <property type="term" value="C:membrane"/>
    <property type="evidence" value="ECO:0007669"/>
    <property type="project" value="UniProtKB-SubCell"/>
</dbReference>
<feature type="transmembrane region" description="Helical" evidence="9">
    <location>
        <begin position="435"/>
        <end position="453"/>
    </location>
</feature>
<dbReference type="PRINTS" id="PR01463">
    <property type="entry name" value="EAGCHANLFMLY"/>
</dbReference>
<keyword evidence="2" id="KW-0813">Transport</keyword>
<evidence type="ECO:0000256" key="7">
    <source>
        <dbReference type="ARBA" id="ARBA00023303"/>
    </source>
</evidence>
<dbReference type="InterPro" id="IPR005821">
    <property type="entry name" value="Ion_trans_dom"/>
</dbReference>
<evidence type="ECO:0000256" key="6">
    <source>
        <dbReference type="ARBA" id="ARBA00023136"/>
    </source>
</evidence>
<proteinExistence type="predicted"/>